<dbReference type="Gene3D" id="4.10.60.10">
    <property type="entry name" value="Zinc finger, CCHC-type"/>
    <property type="match status" value="1"/>
</dbReference>
<feature type="region of interest" description="Disordered" evidence="2">
    <location>
        <begin position="1"/>
        <end position="73"/>
    </location>
</feature>
<feature type="compositionally biased region" description="Polar residues" evidence="2">
    <location>
        <begin position="61"/>
        <end position="70"/>
    </location>
</feature>
<dbReference type="SUPFAM" id="SSF57756">
    <property type="entry name" value="Retrovirus zinc finger-like domains"/>
    <property type="match status" value="1"/>
</dbReference>
<dbReference type="Proteomes" id="UP001162164">
    <property type="component" value="Unassembled WGS sequence"/>
</dbReference>
<evidence type="ECO:0000313" key="5">
    <source>
        <dbReference type="Proteomes" id="UP001162164"/>
    </source>
</evidence>
<evidence type="ECO:0000313" key="4">
    <source>
        <dbReference type="EMBL" id="KAJ8977813.1"/>
    </source>
</evidence>
<keyword evidence="1" id="KW-0862">Zinc</keyword>
<dbReference type="Pfam" id="PF00098">
    <property type="entry name" value="zf-CCHC"/>
    <property type="match status" value="1"/>
</dbReference>
<keyword evidence="1" id="KW-0863">Zinc-finger</keyword>
<dbReference type="Gene3D" id="2.40.70.10">
    <property type="entry name" value="Acid Proteases"/>
    <property type="match status" value="1"/>
</dbReference>
<keyword evidence="1" id="KW-0479">Metal-binding</keyword>
<dbReference type="PROSITE" id="PS50158">
    <property type="entry name" value="ZF_CCHC"/>
    <property type="match status" value="1"/>
</dbReference>
<reference evidence="4" key="1">
    <citation type="journal article" date="2023" name="Insect Mol. Biol.">
        <title>Genome sequencing provides insights into the evolution of gene families encoding plant cell wall-degrading enzymes in longhorned beetles.</title>
        <authorList>
            <person name="Shin N.R."/>
            <person name="Okamura Y."/>
            <person name="Kirsch R."/>
            <person name="Pauchet Y."/>
        </authorList>
    </citation>
    <scope>NUCLEOTIDE SEQUENCE</scope>
    <source>
        <strain evidence="4">MMC_N1</strain>
    </source>
</reference>
<protein>
    <recommendedName>
        <fullName evidence="3">CCHC-type domain-containing protein</fullName>
    </recommendedName>
</protein>
<organism evidence="4 5">
    <name type="scientific">Molorchus minor</name>
    <dbReference type="NCBI Taxonomy" id="1323400"/>
    <lineage>
        <taxon>Eukaryota</taxon>
        <taxon>Metazoa</taxon>
        <taxon>Ecdysozoa</taxon>
        <taxon>Arthropoda</taxon>
        <taxon>Hexapoda</taxon>
        <taxon>Insecta</taxon>
        <taxon>Pterygota</taxon>
        <taxon>Neoptera</taxon>
        <taxon>Endopterygota</taxon>
        <taxon>Coleoptera</taxon>
        <taxon>Polyphaga</taxon>
        <taxon>Cucujiformia</taxon>
        <taxon>Chrysomeloidea</taxon>
        <taxon>Cerambycidae</taxon>
        <taxon>Lamiinae</taxon>
        <taxon>Monochamini</taxon>
        <taxon>Molorchus</taxon>
    </lineage>
</organism>
<feature type="compositionally biased region" description="Basic residues" evidence="2">
    <location>
        <begin position="39"/>
        <end position="49"/>
    </location>
</feature>
<dbReference type="InterPro" id="IPR036875">
    <property type="entry name" value="Znf_CCHC_sf"/>
</dbReference>
<gene>
    <name evidence="4" type="ORF">NQ317_000070</name>
</gene>
<keyword evidence="5" id="KW-1185">Reference proteome</keyword>
<sequence>MPRLSRRRDSSSESTSSDSSDSRSSSDKNSYGRYERRNNKSKNKTRKRSSTSSYTPPRLLVQNNSVYEQSTSRKHSIDLEEANKMINNLEQLVNDLLNKNAVQNPRVTIKSDCIPEFSPDIPGLTSKVWVDKIDQLAQINGWNEQTIIYHMQSRLSGLAKSWYNSLSNYNNSWEQWKQIMLINAFPEHRDFPSTLKKMLARKKLYDESWTEYYFAKMKLLRRCEIIGKNAVSMIIDGIYDLVIENGAKAGRYEQPEILYKEYLSTLGPVERPQVPVREKYNKTFVGTKRHSSSYKFSKSSYGTSKEGNYRPKCFNCGNLGHVSTACQKPLLECKKCKRLGHTEKYCYKNVNGFLCTGLIDTGCATVTLRYTDAKRFGVKWQESNVQRHGYAGGRSKALDSATSISKLIWFRRMYQQFLIVADEIQDVSLMIGQPFINQANVVLVVKGDQIRIFSSDILDLPEVDHLPPTKIKNGDERYCYTA</sequence>
<accession>A0ABQ9JJM0</accession>
<dbReference type="SUPFAM" id="SSF50630">
    <property type="entry name" value="Acid proteases"/>
    <property type="match status" value="1"/>
</dbReference>
<feature type="domain" description="CCHC-type" evidence="3">
    <location>
        <begin position="312"/>
        <end position="328"/>
    </location>
</feature>
<dbReference type="InterPro" id="IPR001878">
    <property type="entry name" value="Znf_CCHC"/>
</dbReference>
<evidence type="ECO:0000256" key="1">
    <source>
        <dbReference type="PROSITE-ProRule" id="PRU00047"/>
    </source>
</evidence>
<name>A0ABQ9JJM0_9CUCU</name>
<proteinExistence type="predicted"/>
<dbReference type="SMART" id="SM00343">
    <property type="entry name" value="ZnF_C2HC"/>
    <property type="match status" value="2"/>
</dbReference>
<dbReference type="InterPro" id="IPR021109">
    <property type="entry name" value="Peptidase_aspartic_dom_sf"/>
</dbReference>
<evidence type="ECO:0000256" key="2">
    <source>
        <dbReference type="SAM" id="MobiDB-lite"/>
    </source>
</evidence>
<evidence type="ECO:0000259" key="3">
    <source>
        <dbReference type="PROSITE" id="PS50158"/>
    </source>
</evidence>
<dbReference type="EMBL" id="JAPWTJ010000509">
    <property type="protein sequence ID" value="KAJ8977813.1"/>
    <property type="molecule type" value="Genomic_DNA"/>
</dbReference>
<comment type="caution">
    <text evidence="4">The sequence shown here is derived from an EMBL/GenBank/DDBJ whole genome shotgun (WGS) entry which is preliminary data.</text>
</comment>